<accession>A0A9W7XIY9</accession>
<dbReference type="SUPFAM" id="SSF158573">
    <property type="entry name" value="GINS helical bundle-like"/>
    <property type="match status" value="1"/>
</dbReference>
<sequence>MDTDDLYSASNLDSQLEERFSDTHHMTTSNAKTTHDSEEASDSDESSSDISDEPEDDLLILQRMWINERNAPELLEYEGAAIENLMELVDFQRQKIATQTAVVANILQMDVDRAKFLVRSYLRTRLDKIERHARHYLSEPKYRERLAQSELDYAKGFVELDNGHVRRSFLDQLPPHLRGLEEVSAEGLDMVTRPDVDEAVFCRVRATVGEFQFEASIIRDLLEDGKVELI</sequence>
<evidence type="ECO:0000313" key="8">
    <source>
        <dbReference type="EMBL" id="KAJ1643728.1"/>
    </source>
</evidence>
<dbReference type="InterPro" id="IPR021151">
    <property type="entry name" value="GINS_A"/>
</dbReference>
<feature type="compositionally biased region" description="Acidic residues" evidence="6">
    <location>
        <begin position="39"/>
        <end position="53"/>
    </location>
</feature>
<evidence type="ECO:0000256" key="4">
    <source>
        <dbReference type="ARBA" id="ARBA00022705"/>
    </source>
</evidence>
<protein>
    <recommendedName>
        <fullName evidence="3">DNA replication complex GINS protein SLD5</fullName>
    </recommendedName>
</protein>
<organism evidence="8 9">
    <name type="scientific">Coemansia asiatica</name>
    <dbReference type="NCBI Taxonomy" id="1052880"/>
    <lineage>
        <taxon>Eukaryota</taxon>
        <taxon>Fungi</taxon>
        <taxon>Fungi incertae sedis</taxon>
        <taxon>Zoopagomycota</taxon>
        <taxon>Kickxellomycotina</taxon>
        <taxon>Kickxellomycetes</taxon>
        <taxon>Kickxellales</taxon>
        <taxon>Kickxellaceae</taxon>
        <taxon>Coemansia</taxon>
    </lineage>
</organism>
<comment type="subcellular location">
    <subcellularLocation>
        <location evidence="1">Nucleus</location>
    </subcellularLocation>
</comment>
<dbReference type="CDD" id="cd21692">
    <property type="entry name" value="GINS_B_Sld5"/>
    <property type="match status" value="1"/>
</dbReference>
<name>A0A9W7XIY9_9FUNG</name>
<evidence type="ECO:0000256" key="3">
    <source>
        <dbReference type="ARBA" id="ARBA00014804"/>
    </source>
</evidence>
<evidence type="ECO:0000256" key="6">
    <source>
        <dbReference type="SAM" id="MobiDB-lite"/>
    </source>
</evidence>
<reference evidence="8" key="1">
    <citation type="submission" date="2022-07" db="EMBL/GenBank/DDBJ databases">
        <title>Phylogenomic reconstructions and comparative analyses of Kickxellomycotina fungi.</title>
        <authorList>
            <person name="Reynolds N.K."/>
            <person name="Stajich J.E."/>
            <person name="Barry K."/>
            <person name="Grigoriev I.V."/>
            <person name="Crous P."/>
            <person name="Smith M.E."/>
        </authorList>
    </citation>
    <scope>NUCLEOTIDE SEQUENCE</scope>
    <source>
        <strain evidence="8">NBRC 105413</strain>
    </source>
</reference>
<evidence type="ECO:0000256" key="5">
    <source>
        <dbReference type="ARBA" id="ARBA00023242"/>
    </source>
</evidence>
<dbReference type="Pfam" id="PF05916">
    <property type="entry name" value="Sld5"/>
    <property type="match status" value="1"/>
</dbReference>
<evidence type="ECO:0000256" key="2">
    <source>
        <dbReference type="ARBA" id="ARBA00008187"/>
    </source>
</evidence>
<gene>
    <name evidence="8" type="primary">SLD5</name>
    <name evidence="8" type="ORF">LPJ64_004530</name>
</gene>
<evidence type="ECO:0000256" key="1">
    <source>
        <dbReference type="ARBA" id="ARBA00004123"/>
    </source>
</evidence>
<keyword evidence="5" id="KW-0539">Nucleus</keyword>
<proteinExistence type="inferred from homology"/>
<dbReference type="InterPro" id="IPR031633">
    <property type="entry name" value="SLD5_C"/>
</dbReference>
<keyword evidence="9" id="KW-1185">Reference proteome</keyword>
<dbReference type="GO" id="GO:0000727">
    <property type="term" value="P:double-strand break repair via break-induced replication"/>
    <property type="evidence" value="ECO:0007669"/>
    <property type="project" value="TreeGrafter"/>
</dbReference>
<feature type="compositionally biased region" description="Basic and acidic residues" evidence="6">
    <location>
        <begin position="16"/>
        <end position="25"/>
    </location>
</feature>
<dbReference type="PANTHER" id="PTHR21206:SF0">
    <property type="entry name" value="DNA REPLICATION COMPLEX GINS PROTEIN SLD5"/>
    <property type="match status" value="1"/>
</dbReference>
<keyword evidence="4" id="KW-0235">DNA replication</keyword>
<dbReference type="AlphaFoldDB" id="A0A9W7XIY9"/>
<dbReference type="EMBL" id="JANBOH010000226">
    <property type="protein sequence ID" value="KAJ1643728.1"/>
    <property type="molecule type" value="Genomic_DNA"/>
</dbReference>
<evidence type="ECO:0000259" key="7">
    <source>
        <dbReference type="Pfam" id="PF05916"/>
    </source>
</evidence>
<feature type="domain" description="GINS subunit" evidence="7">
    <location>
        <begin position="105"/>
        <end position="167"/>
    </location>
</feature>
<dbReference type="InterPro" id="IPR038749">
    <property type="entry name" value="Sld5_GINS_A"/>
</dbReference>
<comment type="caution">
    <text evidence="8">The sequence shown here is derived from an EMBL/GenBank/DDBJ whole genome shotgun (WGS) entry which is preliminary data.</text>
</comment>
<feature type="region of interest" description="Disordered" evidence="6">
    <location>
        <begin position="1"/>
        <end position="53"/>
    </location>
</feature>
<dbReference type="GO" id="GO:0006261">
    <property type="term" value="P:DNA-templated DNA replication"/>
    <property type="evidence" value="ECO:0007669"/>
    <property type="project" value="InterPro"/>
</dbReference>
<dbReference type="CDD" id="cd11711">
    <property type="entry name" value="GINS_A_Sld5"/>
    <property type="match status" value="1"/>
</dbReference>
<dbReference type="InterPro" id="IPR036224">
    <property type="entry name" value="GINS_bundle-like_dom_sf"/>
</dbReference>
<dbReference type="GO" id="GO:0000811">
    <property type="term" value="C:GINS complex"/>
    <property type="evidence" value="ECO:0007669"/>
    <property type="project" value="UniProtKB-UniRule"/>
</dbReference>
<comment type="similarity">
    <text evidence="2">Belongs to the GINS4/SLD5 family.</text>
</comment>
<dbReference type="InterPro" id="IPR008591">
    <property type="entry name" value="GINS_Sld5"/>
</dbReference>
<dbReference type="PANTHER" id="PTHR21206">
    <property type="entry name" value="SLD5 PROTEIN"/>
    <property type="match status" value="1"/>
</dbReference>
<evidence type="ECO:0000313" key="9">
    <source>
        <dbReference type="Proteomes" id="UP001145021"/>
    </source>
</evidence>
<dbReference type="Gene3D" id="1.20.58.1030">
    <property type="match status" value="1"/>
</dbReference>
<dbReference type="Proteomes" id="UP001145021">
    <property type="component" value="Unassembled WGS sequence"/>
</dbReference>